<organism evidence="2 3">
    <name type="scientific">Panagrellus redivivus</name>
    <name type="common">Microworm</name>
    <dbReference type="NCBI Taxonomy" id="6233"/>
    <lineage>
        <taxon>Eukaryota</taxon>
        <taxon>Metazoa</taxon>
        <taxon>Ecdysozoa</taxon>
        <taxon>Nematoda</taxon>
        <taxon>Chromadorea</taxon>
        <taxon>Rhabditida</taxon>
        <taxon>Tylenchina</taxon>
        <taxon>Panagrolaimomorpha</taxon>
        <taxon>Panagrolaimoidea</taxon>
        <taxon>Panagrolaimidae</taxon>
        <taxon>Panagrellus</taxon>
    </lineage>
</organism>
<feature type="chain" id="PRO_5028802760" evidence="1">
    <location>
        <begin position="23"/>
        <end position="81"/>
    </location>
</feature>
<evidence type="ECO:0000256" key="1">
    <source>
        <dbReference type="SAM" id="SignalP"/>
    </source>
</evidence>
<evidence type="ECO:0000313" key="3">
    <source>
        <dbReference type="WBParaSite" id="Pan_g13765.t1"/>
    </source>
</evidence>
<sequence>MQFCTIILICLLGTLFAASVSAADPSGVSSVADGRNKRDIFGLDIDDLPNILRRLRFKRGIFGNIGELVDKHVGKHIPFVG</sequence>
<name>A0A7E4UXX7_PANRE</name>
<reference evidence="3" key="2">
    <citation type="submission" date="2020-10" db="UniProtKB">
        <authorList>
            <consortium name="WormBaseParasite"/>
        </authorList>
    </citation>
    <scope>IDENTIFICATION</scope>
</reference>
<dbReference type="WBParaSite" id="Pan_g13765.t1">
    <property type="protein sequence ID" value="Pan_g13765.t1"/>
    <property type="gene ID" value="Pan_g13765"/>
</dbReference>
<evidence type="ECO:0000313" key="2">
    <source>
        <dbReference type="Proteomes" id="UP000492821"/>
    </source>
</evidence>
<dbReference type="AlphaFoldDB" id="A0A7E4UXX7"/>
<dbReference type="Proteomes" id="UP000492821">
    <property type="component" value="Unassembled WGS sequence"/>
</dbReference>
<proteinExistence type="predicted"/>
<reference evidence="2" key="1">
    <citation type="journal article" date="2013" name="Genetics">
        <title>The draft genome and transcriptome of Panagrellus redivivus are shaped by the harsh demands of a free-living lifestyle.</title>
        <authorList>
            <person name="Srinivasan J."/>
            <person name="Dillman A.R."/>
            <person name="Macchietto M.G."/>
            <person name="Heikkinen L."/>
            <person name="Lakso M."/>
            <person name="Fracchia K.M."/>
            <person name="Antoshechkin I."/>
            <person name="Mortazavi A."/>
            <person name="Wong G."/>
            <person name="Sternberg P.W."/>
        </authorList>
    </citation>
    <scope>NUCLEOTIDE SEQUENCE [LARGE SCALE GENOMIC DNA]</scope>
    <source>
        <strain evidence="2">MT8872</strain>
    </source>
</reference>
<protein>
    <submittedName>
        <fullName evidence="3">RxLR effector protein</fullName>
    </submittedName>
</protein>
<keyword evidence="2" id="KW-1185">Reference proteome</keyword>
<keyword evidence="1" id="KW-0732">Signal</keyword>
<feature type="signal peptide" evidence="1">
    <location>
        <begin position="1"/>
        <end position="22"/>
    </location>
</feature>
<accession>A0A7E4UXX7</accession>